<dbReference type="STRING" id="1193518.BN13_10050"/>
<feature type="transmembrane region" description="Helical" evidence="9">
    <location>
        <begin position="36"/>
        <end position="57"/>
    </location>
</feature>
<comment type="catalytic activity">
    <reaction evidence="1">
        <text>ATP + protein L-histidine = ADP + protein N-phospho-L-histidine.</text>
        <dbReference type="EC" id="2.7.13.3"/>
    </reaction>
</comment>
<dbReference type="Proteomes" id="UP000035720">
    <property type="component" value="Unassembled WGS sequence"/>
</dbReference>
<comment type="caution">
    <text evidence="11">The sequence shown here is derived from an EMBL/GenBank/DDBJ whole genome shotgun (WGS) entry which is preliminary data.</text>
</comment>
<dbReference type="PANTHER" id="PTHR45453:SF1">
    <property type="entry name" value="PHOSPHATE REGULON SENSOR PROTEIN PHOR"/>
    <property type="match status" value="1"/>
</dbReference>
<dbReference type="SMART" id="SM00388">
    <property type="entry name" value="HisKA"/>
    <property type="match status" value="1"/>
</dbReference>
<evidence type="ECO:0000256" key="5">
    <source>
        <dbReference type="ARBA" id="ARBA00022679"/>
    </source>
</evidence>
<dbReference type="OrthoDB" id="9806130at2"/>
<keyword evidence="5 11" id="KW-0808">Transferase</keyword>
<dbReference type="PANTHER" id="PTHR45453">
    <property type="entry name" value="PHOSPHATE REGULON SENSOR PROTEIN PHOR"/>
    <property type="match status" value="1"/>
</dbReference>
<dbReference type="AlphaFoldDB" id="A0A077M939"/>
<gene>
    <name evidence="11" type="ORF">BN13_10050</name>
</gene>
<evidence type="ECO:0000256" key="3">
    <source>
        <dbReference type="ARBA" id="ARBA00012438"/>
    </source>
</evidence>
<evidence type="ECO:0000256" key="6">
    <source>
        <dbReference type="ARBA" id="ARBA00022777"/>
    </source>
</evidence>
<keyword evidence="9" id="KW-0472">Membrane</keyword>
<evidence type="ECO:0000259" key="10">
    <source>
        <dbReference type="PROSITE" id="PS50109"/>
    </source>
</evidence>
<dbReference type="Pfam" id="PF00512">
    <property type="entry name" value="HisKA"/>
    <property type="match status" value="1"/>
</dbReference>
<dbReference type="EMBL" id="CAJC01000001">
    <property type="protein sequence ID" value="CCI51312.1"/>
    <property type="molecule type" value="Genomic_DNA"/>
</dbReference>
<keyword evidence="6" id="KW-0418">Kinase</keyword>
<evidence type="ECO:0000256" key="7">
    <source>
        <dbReference type="ARBA" id="ARBA00023012"/>
    </source>
</evidence>
<dbReference type="GO" id="GO:0016036">
    <property type="term" value="P:cellular response to phosphate starvation"/>
    <property type="evidence" value="ECO:0007669"/>
    <property type="project" value="TreeGrafter"/>
</dbReference>
<dbReference type="RefSeq" id="WP_048543473.1">
    <property type="nucleotide sequence ID" value="NZ_HF571038.1"/>
</dbReference>
<evidence type="ECO:0000256" key="1">
    <source>
        <dbReference type="ARBA" id="ARBA00000085"/>
    </source>
</evidence>
<dbReference type="InterPro" id="IPR036890">
    <property type="entry name" value="HATPase_C_sf"/>
</dbReference>
<keyword evidence="9" id="KW-0812">Transmembrane</keyword>
<keyword evidence="7" id="KW-0902">Two-component regulatory system</keyword>
<feature type="domain" description="Histidine kinase" evidence="10">
    <location>
        <begin position="122"/>
        <end position="332"/>
    </location>
</feature>
<proteinExistence type="predicted"/>
<dbReference type="EC" id="2.7.13.3" evidence="3"/>
<dbReference type="InterPro" id="IPR005467">
    <property type="entry name" value="His_kinase_dom"/>
</dbReference>
<evidence type="ECO:0000256" key="4">
    <source>
        <dbReference type="ARBA" id="ARBA00022553"/>
    </source>
</evidence>
<accession>A0A077M939</accession>
<dbReference type="InterPro" id="IPR036097">
    <property type="entry name" value="HisK_dim/P_sf"/>
</dbReference>
<keyword evidence="4" id="KW-0597">Phosphoprotein</keyword>
<dbReference type="GO" id="GO:0004721">
    <property type="term" value="F:phosphoprotein phosphatase activity"/>
    <property type="evidence" value="ECO:0007669"/>
    <property type="project" value="TreeGrafter"/>
</dbReference>
<dbReference type="SUPFAM" id="SSF47384">
    <property type="entry name" value="Homodimeric domain of signal transducing histidine kinase"/>
    <property type="match status" value="1"/>
</dbReference>
<dbReference type="GO" id="GO:0000155">
    <property type="term" value="F:phosphorelay sensor kinase activity"/>
    <property type="evidence" value="ECO:0007669"/>
    <property type="project" value="InterPro"/>
</dbReference>
<feature type="transmembrane region" description="Helical" evidence="9">
    <location>
        <begin position="6"/>
        <end position="27"/>
    </location>
</feature>
<dbReference type="InterPro" id="IPR050351">
    <property type="entry name" value="BphY/WalK/GraS-like"/>
</dbReference>
<keyword evidence="12" id="KW-1185">Reference proteome</keyword>
<dbReference type="SMART" id="SM00387">
    <property type="entry name" value="HATPase_c"/>
    <property type="match status" value="1"/>
</dbReference>
<dbReference type="CDD" id="cd00082">
    <property type="entry name" value="HisKA"/>
    <property type="match status" value="1"/>
</dbReference>
<dbReference type="Pfam" id="PF02518">
    <property type="entry name" value="HATPase_c"/>
    <property type="match status" value="1"/>
</dbReference>
<dbReference type="InterPro" id="IPR003661">
    <property type="entry name" value="HisK_dim/P_dom"/>
</dbReference>
<reference evidence="11 12" key="1">
    <citation type="journal article" date="2013" name="ISME J.">
        <title>A metabolic model for members of the genus Tetrasphaera involved in enhanced biological phosphorus removal.</title>
        <authorList>
            <person name="Kristiansen R."/>
            <person name="Nguyen H.T.T."/>
            <person name="Saunders A.M."/>
            <person name="Nielsen J.L."/>
            <person name="Wimmer R."/>
            <person name="Le V.Q."/>
            <person name="McIlroy S.J."/>
            <person name="Petrovski S."/>
            <person name="Seviour R.J."/>
            <person name="Calteau A."/>
            <person name="Nielsen K.L."/>
            <person name="Nielsen P.H."/>
        </authorList>
    </citation>
    <scope>NUCLEOTIDE SEQUENCE [LARGE SCALE GENOMIC DNA]</scope>
    <source>
        <strain evidence="11 12">Ben 74</strain>
    </source>
</reference>
<dbReference type="GO" id="GO:0005886">
    <property type="term" value="C:plasma membrane"/>
    <property type="evidence" value="ECO:0007669"/>
    <property type="project" value="UniProtKB-SubCell"/>
</dbReference>
<evidence type="ECO:0000256" key="9">
    <source>
        <dbReference type="SAM" id="Phobius"/>
    </source>
</evidence>
<keyword evidence="9" id="KW-1133">Transmembrane helix</keyword>
<evidence type="ECO:0000313" key="11">
    <source>
        <dbReference type="EMBL" id="CCI51312.1"/>
    </source>
</evidence>
<dbReference type="Gene3D" id="1.10.287.130">
    <property type="match status" value="1"/>
</dbReference>
<feature type="transmembrane region" description="Helical" evidence="9">
    <location>
        <begin position="69"/>
        <end position="89"/>
    </location>
</feature>
<evidence type="ECO:0000256" key="2">
    <source>
        <dbReference type="ARBA" id="ARBA00004236"/>
    </source>
</evidence>
<comment type="subcellular location">
    <subcellularLocation>
        <location evidence="2">Cell membrane</location>
    </subcellularLocation>
</comment>
<protein>
    <recommendedName>
        <fullName evidence="8">Sensor-like histidine kinase SenX3</fullName>
        <ecNumber evidence="3">2.7.13.3</ecNumber>
    </recommendedName>
</protein>
<dbReference type="Gene3D" id="3.30.565.10">
    <property type="entry name" value="Histidine kinase-like ATPase, C-terminal domain"/>
    <property type="match status" value="1"/>
</dbReference>
<evidence type="ECO:0000256" key="8">
    <source>
        <dbReference type="ARBA" id="ARBA00039401"/>
    </source>
</evidence>
<name>A0A077M939_9MICO</name>
<sequence>MNPQAGAVAVSIGVTGLVAVLGALALIRAAERRPSIAALGAPIVLVASLAAGVAAATRSMLVAKDDYRTLLFVLLAGAPMALLVGMVLARRVQRWERRAARESAEQQRLAEVEASRRDTIGWLSHDLRTPITGIRLLAEGLADRHAEDAGTSADLNRLVREVDRVDALVGDIAEMSRLQGPGPRVRSAVDLTDVLSDAVAAVSAEAEAAKVSIIAGAVTGATVLGDVRALTRAVTNLVRNAVQHTPAGEQVVVSIEGTRVDVEDRCGGIREEDLDRLMEAGWRGDSARSRSGAGFGLAIAAAVARDHDGELTVTNLASGNGCLARLSVGDLTDR</sequence>
<dbReference type="InterPro" id="IPR003594">
    <property type="entry name" value="HATPase_dom"/>
</dbReference>
<dbReference type="PROSITE" id="PS50109">
    <property type="entry name" value="HIS_KIN"/>
    <property type="match status" value="1"/>
</dbReference>
<organism evidence="11 12">
    <name type="scientific">Nostocoides jenkinsii Ben 74</name>
    <dbReference type="NCBI Taxonomy" id="1193518"/>
    <lineage>
        <taxon>Bacteria</taxon>
        <taxon>Bacillati</taxon>
        <taxon>Actinomycetota</taxon>
        <taxon>Actinomycetes</taxon>
        <taxon>Micrococcales</taxon>
        <taxon>Intrasporangiaceae</taxon>
        <taxon>Nostocoides</taxon>
    </lineage>
</organism>
<dbReference type="SUPFAM" id="SSF55874">
    <property type="entry name" value="ATPase domain of HSP90 chaperone/DNA topoisomerase II/histidine kinase"/>
    <property type="match status" value="1"/>
</dbReference>
<evidence type="ECO:0000313" key="12">
    <source>
        <dbReference type="Proteomes" id="UP000035720"/>
    </source>
</evidence>